<reference evidence="3" key="1">
    <citation type="journal article" date="2019" name="Gigascience">
        <title>De novo genome assembly of the endangered Acer yangbiense, a plant species with extremely small populations endemic to Yunnan Province, China.</title>
        <authorList>
            <person name="Yang J."/>
            <person name="Wariss H.M."/>
            <person name="Tao L."/>
            <person name="Zhang R."/>
            <person name="Yun Q."/>
            <person name="Hollingsworth P."/>
            <person name="Dao Z."/>
            <person name="Luo G."/>
            <person name="Guo H."/>
            <person name="Ma Y."/>
            <person name="Sun W."/>
        </authorList>
    </citation>
    <scope>NUCLEOTIDE SEQUENCE [LARGE SCALE GENOMIC DNA]</scope>
    <source>
        <strain evidence="3">cv. br00</strain>
    </source>
</reference>
<feature type="region of interest" description="Disordered" evidence="1">
    <location>
        <begin position="1269"/>
        <end position="1299"/>
    </location>
</feature>
<evidence type="ECO:0000313" key="2">
    <source>
        <dbReference type="EMBL" id="KAB5532461.1"/>
    </source>
</evidence>
<feature type="compositionally biased region" description="Polar residues" evidence="1">
    <location>
        <begin position="1114"/>
        <end position="1133"/>
    </location>
</feature>
<feature type="region of interest" description="Disordered" evidence="1">
    <location>
        <begin position="1230"/>
        <end position="1251"/>
    </location>
</feature>
<protein>
    <recommendedName>
        <fullName evidence="4">Protein SHORTAGE IN CHIASMATA 1</fullName>
    </recommendedName>
</protein>
<gene>
    <name evidence="2" type="ORF">DKX38_019131</name>
</gene>
<dbReference type="PANTHER" id="PTHR35764:SF1">
    <property type="entry name" value="PROTEIN SHORTAGE IN CHIASMATA 1"/>
    <property type="match status" value="1"/>
</dbReference>
<organism evidence="2 3">
    <name type="scientific">Salix brachista</name>
    <dbReference type="NCBI Taxonomy" id="2182728"/>
    <lineage>
        <taxon>Eukaryota</taxon>
        <taxon>Viridiplantae</taxon>
        <taxon>Streptophyta</taxon>
        <taxon>Embryophyta</taxon>
        <taxon>Tracheophyta</taxon>
        <taxon>Spermatophyta</taxon>
        <taxon>Magnoliopsida</taxon>
        <taxon>eudicotyledons</taxon>
        <taxon>Gunneridae</taxon>
        <taxon>Pentapetalae</taxon>
        <taxon>rosids</taxon>
        <taxon>fabids</taxon>
        <taxon>Malpighiales</taxon>
        <taxon>Salicaceae</taxon>
        <taxon>Saliceae</taxon>
        <taxon>Salix</taxon>
    </lineage>
</organism>
<feature type="region of interest" description="Disordered" evidence="1">
    <location>
        <begin position="1100"/>
        <end position="1159"/>
    </location>
</feature>
<dbReference type="InterPro" id="IPR038824">
    <property type="entry name" value="SHOC1-like"/>
</dbReference>
<dbReference type="Proteomes" id="UP000326939">
    <property type="component" value="Chromosome 12"/>
</dbReference>
<sequence>MRTRFLNTDYFSSSLIETLSFLNLPVPHLALPPPEHDLLSFLRFFDPLETLSLPIERPPIDSALSKFISAVLPHFIDSDFLDSIPDRFHQVNIQNIVFCFSVLKVGFGTDSAQEKDNGNDKHSERLEVIQFEAPELCTFLENVCFSEEGMQLLSEVSEIENDLDLLMPDIEMQYPDKVQESVYSVEDATLEFDMDEKACAREYDGSVQEQAHFQNNTFPLLEVEETSLRTFTNPSMEDEFLLFLEHVKSKWGQENILYTDWKELLGSMQFDILEFLSKHCLEKQCLEPEMASLDTSPGMDIIRMVEIPQTREDTADFLSSMNPVIFQEFNFLETDSSRLHEVFFELQSTDEPQTCDSMFREDMNFKNFDELIVSCELTLEDDTFKSLPIPILYDHGKIRSIYAIMEEKLAELKPQPLSASHGIYLDWHLLEEDKYSSKNSSIYQNMLEELDTQNIDFDRESFDGGKLVIDLVFTDNGLSGAQMEEHKELLNMISETSNSRLEGSSSESLYRGQKTGNRETIIGENGRKASLLFKSMSQFNDLDYFLNPGKATAREKNESTVKIPDIRASFPKVSFLYKSTNLPVSKSHSVLGMNENFNDQKLEEQLSFAPIEDKFNMTSSEAADKAEACSIPLQAPYAPYAMKTEKTQGEMMYFPDIVIIVNTQNFDKEMIVSRRSTYQRILAMEKEGAQVVERDLNLPVDVIISSSICLVWYDCGNIGKKATAADEASSCLPLCIENIAANVLALLSFSFSGCILVFEGEIRFLSTVIEFSDVLYAAAASLGIDLQLFSSYSAELTDEIILSSILYATKSSRGRYPKMPESETLAESFLTKFPSINPLTAHAILSSEGMLIEFLKWSHEQRILAVQQYHVPVESVALFSALCKYGEQEDSKSIMTDCSSSASSCPDSDKLLHIDSERKRRKCIDSLQKTDMHVDDMWKSESLNQFTDGMLDPGMFKQYDCWMLTDPEIVGELKPPSSSLKDLFGQKQVPDIAPVMDFPTSKEPLYSGNFKDLLIRDDIRQPRLPLNDKLLGQNRASEINTKELKLDSGNSCKSNSKNLHEYFRGEVIDLTDDPVLLEKDAASIANSTYFSPWMPEIEQDSARKSKAARRLSFGKNSHPNNLTAAERNSSSDLWTPVENGRQRLPQNRGDPNMDDKHETVPVKPRKNLLEEAFTPRAAGKPTRFPFEEEISHCGGSGTPLSKAIHSAHTQQGSPWTIEFLNRVREKSRLRQQSLPPDTSTPDFWNSGNKSKATERRSLSILDFFKYQGGSTPRKVHEQKKQKQPIQMSSSSQKERTLASLIPTWTPRDKRSKQTLSFAMGDGGNQTRLVWSDGSAHRMIKKLRRN</sequence>
<evidence type="ECO:0008006" key="4">
    <source>
        <dbReference type="Google" id="ProtNLM"/>
    </source>
</evidence>
<dbReference type="GO" id="GO:0000712">
    <property type="term" value="P:resolution of meiotic recombination intermediates"/>
    <property type="evidence" value="ECO:0007669"/>
    <property type="project" value="TreeGrafter"/>
</dbReference>
<dbReference type="PANTHER" id="PTHR35764">
    <property type="entry name" value="PROTEIN SHORTAGE IN CHIASMATA 1"/>
    <property type="match status" value="1"/>
</dbReference>
<comment type="caution">
    <text evidence="2">The sequence shown here is derived from an EMBL/GenBank/DDBJ whole genome shotgun (WGS) entry which is preliminary data.</text>
</comment>
<accession>A0A5N5KQ24</accession>
<evidence type="ECO:0000313" key="3">
    <source>
        <dbReference type="Proteomes" id="UP000326939"/>
    </source>
</evidence>
<proteinExistence type="predicted"/>
<evidence type="ECO:0000256" key="1">
    <source>
        <dbReference type="SAM" id="MobiDB-lite"/>
    </source>
</evidence>
<keyword evidence="3" id="KW-1185">Reference proteome</keyword>
<feature type="compositionally biased region" description="Polar residues" evidence="1">
    <location>
        <begin position="1230"/>
        <end position="1250"/>
    </location>
</feature>
<name>A0A5N5KQ24_9ROSI</name>
<dbReference type="EMBL" id="VDCV01000012">
    <property type="protein sequence ID" value="KAB5532461.1"/>
    <property type="molecule type" value="Genomic_DNA"/>
</dbReference>